<dbReference type="InterPro" id="IPR027417">
    <property type="entry name" value="P-loop_NTPase"/>
</dbReference>
<dbReference type="EMBL" id="CAJMWX010001377">
    <property type="protein sequence ID" value="CAE6485495.1"/>
    <property type="molecule type" value="Genomic_DNA"/>
</dbReference>
<keyword evidence="1" id="KW-0175">Coiled coil</keyword>
<comment type="caution">
    <text evidence="3">The sequence shown here is derived from an EMBL/GenBank/DDBJ whole genome shotgun (WGS) entry which is preliminary data.</text>
</comment>
<feature type="chain" id="PRO_5034238570" evidence="2">
    <location>
        <begin position="21"/>
        <end position="630"/>
    </location>
</feature>
<evidence type="ECO:0000256" key="1">
    <source>
        <dbReference type="SAM" id="Coils"/>
    </source>
</evidence>
<name>A0A8H3CK42_9AGAM</name>
<gene>
    <name evidence="3" type="ORF">RDB_LOCUS131017</name>
</gene>
<sequence>MNIFLRFFSWMYGLILSIFGRKPTPVVVTSEKWDEISSREPTVPVLIFGRFGSPRAKFVDTACACVEIKPEPSLKTSDVSVKRTVVEERPFKLINAPGFDDPLKSNLEVYVDIAQYLQSGEMKSGVKGIIYVHDARDTLQSRSLMENLNVLVTLLLGQSALRLLTILVVLHHSMDAEYSNSIIAEMQASESVFHAAQKGGARIKTSRLSEAEVTNLLKECATNDFVQLQIQRDRPSNLQQAIEQGLGYSNTDSVKAALTRQEDSTTQRFLPDLVASRKALDATQKALGDTRQLLGDSQEKADRFQAGYRQLELQIAAEQKRSQELNRKLQETQAEYSSLRSQLQLQENIEQSEVVLGLKDLNRAIEDIGRAFSAHFFDHYAGAAFDKDPLDVTTLDAKDPTALQVAFGHVEGEPSFIKSSSGAGMMVEDFFDYGIRNLLCSFVWQRIFNVFHPGLNDPSDQLLTGIYHDIQRREPQPVSGKWRVNTFNGINASGNQNQDKDFIIANQAKEFCEGIKALALAFFGPDQDVQLDPSHSGQVEKLIHMAWDWNEKLKGKIVVLGDFYQSCFEPRRPLDPHFMEEFEPRKGLKAEKILGTLGLGLISLQAVGGEQLPESTIVCKATVATESLYP</sequence>
<evidence type="ECO:0000256" key="2">
    <source>
        <dbReference type="SAM" id="SignalP"/>
    </source>
</evidence>
<protein>
    <submittedName>
        <fullName evidence="3">Uncharacterized protein</fullName>
    </submittedName>
</protein>
<reference evidence="3" key="1">
    <citation type="submission" date="2021-01" db="EMBL/GenBank/DDBJ databases">
        <authorList>
            <person name="Kaushik A."/>
        </authorList>
    </citation>
    <scope>NUCLEOTIDE SEQUENCE</scope>
    <source>
        <strain evidence="3">AG4-R118</strain>
    </source>
</reference>
<dbReference type="Proteomes" id="UP000663888">
    <property type="component" value="Unassembled WGS sequence"/>
</dbReference>
<proteinExistence type="predicted"/>
<feature type="coiled-coil region" evidence="1">
    <location>
        <begin position="301"/>
        <end position="349"/>
    </location>
</feature>
<feature type="signal peptide" evidence="2">
    <location>
        <begin position="1"/>
        <end position="20"/>
    </location>
</feature>
<dbReference type="AlphaFoldDB" id="A0A8H3CK42"/>
<accession>A0A8H3CK42</accession>
<evidence type="ECO:0000313" key="4">
    <source>
        <dbReference type="Proteomes" id="UP000663888"/>
    </source>
</evidence>
<keyword evidence="2" id="KW-0732">Signal</keyword>
<organism evidence="3 4">
    <name type="scientific">Rhizoctonia solani</name>
    <dbReference type="NCBI Taxonomy" id="456999"/>
    <lineage>
        <taxon>Eukaryota</taxon>
        <taxon>Fungi</taxon>
        <taxon>Dikarya</taxon>
        <taxon>Basidiomycota</taxon>
        <taxon>Agaricomycotina</taxon>
        <taxon>Agaricomycetes</taxon>
        <taxon>Cantharellales</taxon>
        <taxon>Ceratobasidiaceae</taxon>
        <taxon>Rhizoctonia</taxon>
    </lineage>
</organism>
<evidence type="ECO:0000313" key="3">
    <source>
        <dbReference type="EMBL" id="CAE6485495.1"/>
    </source>
</evidence>
<dbReference type="Gene3D" id="3.40.50.300">
    <property type="entry name" value="P-loop containing nucleotide triphosphate hydrolases"/>
    <property type="match status" value="1"/>
</dbReference>